<proteinExistence type="predicted"/>
<feature type="domain" description="DUF3850" evidence="1">
    <location>
        <begin position="6"/>
        <end position="63"/>
    </location>
</feature>
<dbReference type="InterPro" id="IPR039440">
    <property type="entry name" value="DUF3850"/>
</dbReference>
<evidence type="ECO:0000259" key="1">
    <source>
        <dbReference type="Pfam" id="PF12961"/>
    </source>
</evidence>
<protein>
    <recommendedName>
        <fullName evidence="1">DUF3850 domain-containing protein</fullName>
    </recommendedName>
</protein>
<evidence type="ECO:0000313" key="2">
    <source>
        <dbReference type="EMBL" id="OGZ88663.1"/>
    </source>
</evidence>
<dbReference type="EMBL" id="MHPU01000018">
    <property type="protein sequence ID" value="OGZ88663.1"/>
    <property type="molecule type" value="Genomic_DNA"/>
</dbReference>
<evidence type="ECO:0000313" key="3">
    <source>
        <dbReference type="Proteomes" id="UP000178935"/>
    </source>
</evidence>
<dbReference type="AlphaFoldDB" id="A0A1G2JNY1"/>
<accession>A0A1G2JNY1</accession>
<reference evidence="2 3" key="1">
    <citation type="journal article" date="2016" name="Nat. Commun.">
        <title>Thousands of microbial genomes shed light on interconnected biogeochemical processes in an aquifer system.</title>
        <authorList>
            <person name="Anantharaman K."/>
            <person name="Brown C.T."/>
            <person name="Hug L.A."/>
            <person name="Sharon I."/>
            <person name="Castelle C.J."/>
            <person name="Probst A.J."/>
            <person name="Thomas B.C."/>
            <person name="Singh A."/>
            <person name="Wilkins M.J."/>
            <person name="Karaoz U."/>
            <person name="Brodie E.L."/>
            <person name="Williams K.H."/>
            <person name="Hubbard S.S."/>
            <person name="Banfield J.F."/>
        </authorList>
    </citation>
    <scope>NUCLEOTIDE SEQUENCE [LARGE SCALE GENOMIC DNA]</scope>
</reference>
<dbReference type="Pfam" id="PF12961">
    <property type="entry name" value="DUF3850"/>
    <property type="match status" value="1"/>
</dbReference>
<dbReference type="Proteomes" id="UP000178935">
    <property type="component" value="Unassembled WGS sequence"/>
</dbReference>
<dbReference type="Gene3D" id="2.30.130.30">
    <property type="entry name" value="Hypothetical protein"/>
    <property type="match status" value="1"/>
</dbReference>
<organism evidence="2 3">
    <name type="scientific">Candidatus Staskawiczbacteria bacterium RIFOXYD1_FULL_32_13</name>
    <dbReference type="NCBI Taxonomy" id="1802234"/>
    <lineage>
        <taxon>Bacteria</taxon>
        <taxon>Candidatus Staskawicziibacteriota</taxon>
    </lineage>
</organism>
<name>A0A1G2JNY1_9BACT</name>
<sequence>MEIKKKIWQEYFELVKAGKKRFEVRLADFEVKEGDVLILEEWNPKTKEYTGRKIEKKVDFVLSFKLDSFGQEKEILEKGLNVIQFEKE</sequence>
<comment type="caution">
    <text evidence="2">The sequence shown here is derived from an EMBL/GenBank/DDBJ whole genome shotgun (WGS) entry which is preliminary data.</text>
</comment>
<gene>
    <name evidence="2" type="ORF">A2561_02360</name>
</gene>
<dbReference type="InterPro" id="IPR015947">
    <property type="entry name" value="PUA-like_sf"/>
</dbReference>
<dbReference type="SUPFAM" id="SSF88697">
    <property type="entry name" value="PUA domain-like"/>
    <property type="match status" value="1"/>
</dbReference>